<dbReference type="NCBIfam" id="TIGR00750">
    <property type="entry name" value="lao"/>
    <property type="match status" value="1"/>
</dbReference>
<protein>
    <submittedName>
        <fullName evidence="2">Methylmalonyl-CoA mutase metallochaperone MeaB</fullName>
    </submittedName>
</protein>
<dbReference type="RefSeq" id="WP_061801919.1">
    <property type="nucleotide sequence ID" value="NZ_FOXX01000001.1"/>
</dbReference>
<dbReference type="Gene3D" id="1.10.287.130">
    <property type="match status" value="1"/>
</dbReference>
<dbReference type="GeneID" id="93709186"/>
<dbReference type="Pfam" id="PF03308">
    <property type="entry name" value="MeaB"/>
    <property type="match status" value="1"/>
</dbReference>
<dbReference type="PANTHER" id="PTHR23408:SF3">
    <property type="entry name" value="METHYLMALONIC ACIDURIA TYPE A PROTEIN, MITOCHONDRIAL"/>
    <property type="match status" value="1"/>
</dbReference>
<organism evidence="2 3">
    <name type="scientific">Priestia endophytica DSM 13796</name>
    <dbReference type="NCBI Taxonomy" id="1121089"/>
    <lineage>
        <taxon>Bacteria</taxon>
        <taxon>Bacillati</taxon>
        <taxon>Bacillota</taxon>
        <taxon>Bacilli</taxon>
        <taxon>Bacillales</taxon>
        <taxon>Bacillaceae</taxon>
        <taxon>Priestia</taxon>
    </lineage>
</organism>
<evidence type="ECO:0000313" key="3">
    <source>
        <dbReference type="Proteomes" id="UP000182762"/>
    </source>
</evidence>
<dbReference type="Gene3D" id="1.20.5.170">
    <property type="match status" value="1"/>
</dbReference>
<dbReference type="InterPro" id="IPR027417">
    <property type="entry name" value="P-loop_NTPase"/>
</dbReference>
<comment type="similarity">
    <text evidence="1">Belongs to the SIMIBI class G3E GTPase family. ArgK/MeaB subfamily.</text>
</comment>
<accession>A0A1I5W5Y4</accession>
<reference evidence="2 3" key="1">
    <citation type="submission" date="2016-10" db="EMBL/GenBank/DDBJ databases">
        <authorList>
            <person name="Varghese N."/>
            <person name="Submissions S."/>
        </authorList>
    </citation>
    <scope>NUCLEOTIDE SEQUENCE [LARGE SCALE GENOMIC DNA]</scope>
    <source>
        <strain evidence="2 3">DSM 13796</strain>
    </source>
</reference>
<comment type="caution">
    <text evidence="2">The sequence shown here is derived from an EMBL/GenBank/DDBJ whole genome shotgun (WGS) entry which is preliminary data.</text>
</comment>
<dbReference type="InterPro" id="IPR005129">
    <property type="entry name" value="GTPase_ArgK"/>
</dbReference>
<evidence type="ECO:0000313" key="2">
    <source>
        <dbReference type="EMBL" id="SFQ15152.1"/>
    </source>
</evidence>
<dbReference type="NCBIfam" id="NF006958">
    <property type="entry name" value="PRK09435.1"/>
    <property type="match status" value="1"/>
</dbReference>
<dbReference type="CDD" id="cd03114">
    <property type="entry name" value="MMAA-like"/>
    <property type="match status" value="1"/>
</dbReference>
<sequence>MSKKTVSEYIEGIKNGDRALLAQTITLIESNAAKHRKKAEAILKALHHLSGNSIRIGVSGVPGAGKSTFIETLGTYLCNNGYHVAVLAVDPSSTVSGGSILGDKTRMSELARNKRAFIRPSPSGGKLGGVHYKTRESILLCEAAGYDVIFVETVGVGQGETEVRELVDFFILLVLTGGGDELQQMKRGILELADLLCVHKADGNNKQKALLTRKEYELSLHLLHSNQDGWEPKAVSCSSLDNEGIEEIWDIICEFKTYMKERNLFYERRMKQSNAWLENLVREYLWHSFYENEEVRKYFYDIKKRTEHGSLTALEGAYELIHLYEKSTVKNERCD</sequence>
<dbReference type="Proteomes" id="UP000182762">
    <property type="component" value="Unassembled WGS sequence"/>
</dbReference>
<keyword evidence="3" id="KW-1185">Reference proteome</keyword>
<gene>
    <name evidence="2" type="ORF">SAMN02745910_00413</name>
</gene>
<name>A0A1I5W5Y4_9BACI</name>
<dbReference type="PANTHER" id="PTHR23408">
    <property type="entry name" value="METHYLMALONYL-COA MUTASE"/>
    <property type="match status" value="1"/>
</dbReference>
<dbReference type="EMBL" id="FOXX01000001">
    <property type="protein sequence ID" value="SFQ15152.1"/>
    <property type="molecule type" value="Genomic_DNA"/>
</dbReference>
<proteinExistence type="inferred from homology"/>
<dbReference type="Gene3D" id="3.40.50.300">
    <property type="entry name" value="P-loop containing nucleotide triphosphate hydrolases"/>
    <property type="match status" value="1"/>
</dbReference>
<evidence type="ECO:0000256" key="1">
    <source>
        <dbReference type="ARBA" id="ARBA00009625"/>
    </source>
</evidence>
<dbReference type="SUPFAM" id="SSF52540">
    <property type="entry name" value="P-loop containing nucleoside triphosphate hydrolases"/>
    <property type="match status" value="1"/>
</dbReference>